<feature type="compositionally biased region" description="Acidic residues" evidence="1">
    <location>
        <begin position="160"/>
        <end position="172"/>
    </location>
</feature>
<feature type="compositionally biased region" description="Polar residues" evidence="1">
    <location>
        <begin position="173"/>
        <end position="191"/>
    </location>
</feature>
<proteinExistence type="predicted"/>
<dbReference type="Proteomes" id="UP001141552">
    <property type="component" value="Unassembled WGS sequence"/>
</dbReference>
<dbReference type="PANTHER" id="PTHR46250">
    <property type="entry name" value="MYB/SANT-LIKE DNA-BINDING DOMAIN PROTEIN-RELATED"/>
    <property type="match status" value="1"/>
</dbReference>
<feature type="domain" description="Myb/SANT-like" evidence="2">
    <location>
        <begin position="4"/>
        <end position="93"/>
    </location>
</feature>
<sequence length="281" mass="31779">RRPWAKEEVDVLLDVLEDLVVEGFKADAGQFKPGTYAMILAKIREKVPNAPDMNDKHVRNKMKKLREKYVGCYEMLQCSGFAWDDVKQCVSVDSTDVLDTYKKRNPKSKYQAGTPFPEYERLCNIFGKDHATGVIQINQRREREKCMAKQQQEQHQNAAAEEDGAAEFDNDNVGETATASPMNAGTPSSVLGSDASASARKGKRAREDDSFQNLVKTMQDFVIESKEERVKIRETIAEKKRKGPVEEAEADTETDEQEAVMNELERLLLPMDTVMGAVYRM</sequence>
<dbReference type="Pfam" id="PF12776">
    <property type="entry name" value="Myb_DNA-bind_3"/>
    <property type="match status" value="1"/>
</dbReference>
<name>A0A9Q0FV58_9ROSI</name>
<gene>
    <name evidence="3" type="ORF">Tsubulata_030456</name>
</gene>
<accession>A0A9Q0FV58</accession>
<dbReference type="InterPro" id="IPR024752">
    <property type="entry name" value="Myb/SANT-like_dom"/>
</dbReference>
<evidence type="ECO:0000259" key="2">
    <source>
        <dbReference type="Pfam" id="PF12776"/>
    </source>
</evidence>
<dbReference type="AlphaFoldDB" id="A0A9Q0FV58"/>
<evidence type="ECO:0000313" key="3">
    <source>
        <dbReference type="EMBL" id="KAJ4838443.1"/>
    </source>
</evidence>
<comment type="caution">
    <text evidence="3">The sequence shown here is derived from an EMBL/GenBank/DDBJ whole genome shotgun (WGS) entry which is preliminary data.</text>
</comment>
<dbReference type="EMBL" id="JAKUCV010003551">
    <property type="protein sequence ID" value="KAJ4838443.1"/>
    <property type="molecule type" value="Genomic_DNA"/>
</dbReference>
<feature type="region of interest" description="Disordered" evidence="1">
    <location>
        <begin position="145"/>
        <end position="211"/>
    </location>
</feature>
<dbReference type="PANTHER" id="PTHR46250:SF18">
    <property type="entry name" value="MYB_SANT-LIKE DOMAIN-CONTAINING PROTEIN"/>
    <property type="match status" value="1"/>
</dbReference>
<keyword evidence="4" id="KW-1185">Reference proteome</keyword>
<feature type="compositionally biased region" description="Low complexity" evidence="1">
    <location>
        <begin position="150"/>
        <end position="159"/>
    </location>
</feature>
<feature type="compositionally biased region" description="Acidic residues" evidence="1">
    <location>
        <begin position="246"/>
        <end position="258"/>
    </location>
</feature>
<feature type="region of interest" description="Disordered" evidence="1">
    <location>
        <begin position="238"/>
        <end position="258"/>
    </location>
</feature>
<evidence type="ECO:0000256" key="1">
    <source>
        <dbReference type="SAM" id="MobiDB-lite"/>
    </source>
</evidence>
<feature type="non-terminal residue" evidence="3">
    <location>
        <position position="281"/>
    </location>
</feature>
<reference evidence="3" key="1">
    <citation type="submission" date="2022-02" db="EMBL/GenBank/DDBJ databases">
        <authorList>
            <person name="Henning P.M."/>
            <person name="McCubbin A.G."/>
            <person name="Shore J.S."/>
        </authorList>
    </citation>
    <scope>NUCLEOTIDE SEQUENCE</scope>
    <source>
        <strain evidence="3">F60SS</strain>
        <tissue evidence="3">Leaves</tissue>
    </source>
</reference>
<protein>
    <recommendedName>
        <fullName evidence="2">Myb/SANT-like domain-containing protein</fullName>
    </recommendedName>
</protein>
<evidence type="ECO:0000313" key="4">
    <source>
        <dbReference type="Proteomes" id="UP001141552"/>
    </source>
</evidence>
<feature type="non-terminal residue" evidence="3">
    <location>
        <position position="1"/>
    </location>
</feature>
<organism evidence="3 4">
    <name type="scientific">Turnera subulata</name>
    <dbReference type="NCBI Taxonomy" id="218843"/>
    <lineage>
        <taxon>Eukaryota</taxon>
        <taxon>Viridiplantae</taxon>
        <taxon>Streptophyta</taxon>
        <taxon>Embryophyta</taxon>
        <taxon>Tracheophyta</taxon>
        <taxon>Spermatophyta</taxon>
        <taxon>Magnoliopsida</taxon>
        <taxon>eudicotyledons</taxon>
        <taxon>Gunneridae</taxon>
        <taxon>Pentapetalae</taxon>
        <taxon>rosids</taxon>
        <taxon>fabids</taxon>
        <taxon>Malpighiales</taxon>
        <taxon>Passifloraceae</taxon>
        <taxon>Turnera</taxon>
    </lineage>
</organism>
<reference evidence="3" key="2">
    <citation type="journal article" date="2023" name="Plants (Basel)">
        <title>Annotation of the Turnera subulata (Passifloraceae) Draft Genome Reveals the S-Locus Evolved after the Divergence of Turneroideae from Passifloroideae in a Stepwise Manner.</title>
        <authorList>
            <person name="Henning P.M."/>
            <person name="Roalson E.H."/>
            <person name="Mir W."/>
            <person name="McCubbin A.G."/>
            <person name="Shore J.S."/>
        </authorList>
    </citation>
    <scope>NUCLEOTIDE SEQUENCE</scope>
    <source>
        <strain evidence="3">F60SS</strain>
    </source>
</reference>
<dbReference type="OrthoDB" id="1421496at2759"/>